<dbReference type="RefSeq" id="WP_078697591.1">
    <property type="nucleotide sequence ID" value="NZ_FUYH01000030.1"/>
</dbReference>
<reference evidence="2" key="1">
    <citation type="submission" date="2017-02" db="EMBL/GenBank/DDBJ databases">
        <authorList>
            <person name="Varghese N."/>
            <person name="Submissions S."/>
        </authorList>
    </citation>
    <scope>NUCLEOTIDE SEQUENCE [LARGE SCALE GENOMIC DNA]</scope>
    <source>
        <strain evidence="2">USBA 833</strain>
    </source>
</reference>
<gene>
    <name evidence="1" type="ORF">SAMN05443428_13021</name>
</gene>
<evidence type="ECO:0000313" key="2">
    <source>
        <dbReference type="Proteomes" id="UP000190105"/>
    </source>
</evidence>
<evidence type="ECO:0000313" key="1">
    <source>
        <dbReference type="EMBL" id="SKA98625.1"/>
    </source>
</evidence>
<name>A0A1T4YBI6_9CLOT</name>
<accession>A0A1T4YBI6</accession>
<dbReference type="EMBL" id="FUYH01000030">
    <property type="protein sequence ID" value="SKA98625.1"/>
    <property type="molecule type" value="Genomic_DNA"/>
</dbReference>
<dbReference type="STRING" id="1147123.SAMN05443428_13021"/>
<dbReference type="Proteomes" id="UP000190105">
    <property type="component" value="Unassembled WGS sequence"/>
</dbReference>
<dbReference type="AlphaFoldDB" id="A0A1T4YBI6"/>
<proteinExistence type="predicted"/>
<sequence length="249" mass="29120">MNNITNIKINYMILEQILKVTGTYKNLCDEYEFLDVIFKQAKTGEIDSLFKNDDARDTAFGIIENITGVPAKYWLGEERIKLGIRCTNANLNCDGESIDTVDLENDRPFYDKEENYGHAYHGKFYQEQLKNPLHLEPDEIYKAVFGKEMPDENEEITETIESLYSLRGLLTVILLNMADEIELIDKANVYKRTKWVPYIKKIRKTTKHGITYSPKFVEIRKGLVQTIIRNIFDLGYVFTFRDLDKEFKI</sequence>
<organism evidence="1 2">
    <name type="scientific">Caloramator quimbayensis</name>
    <dbReference type="NCBI Taxonomy" id="1147123"/>
    <lineage>
        <taxon>Bacteria</taxon>
        <taxon>Bacillati</taxon>
        <taxon>Bacillota</taxon>
        <taxon>Clostridia</taxon>
        <taxon>Eubacteriales</taxon>
        <taxon>Clostridiaceae</taxon>
        <taxon>Caloramator</taxon>
    </lineage>
</organism>
<keyword evidence="2" id="KW-1185">Reference proteome</keyword>
<protein>
    <submittedName>
        <fullName evidence="1">Uncharacterized protein</fullName>
    </submittedName>
</protein>